<name>A0ABD2ATK4_VESSQ</name>
<comment type="caution">
    <text evidence="1">The sequence shown here is derived from an EMBL/GenBank/DDBJ whole genome shotgun (WGS) entry which is preliminary data.</text>
</comment>
<gene>
    <name evidence="1" type="ORF">V1478_008426</name>
</gene>
<dbReference type="Proteomes" id="UP001607302">
    <property type="component" value="Unassembled WGS sequence"/>
</dbReference>
<evidence type="ECO:0000313" key="1">
    <source>
        <dbReference type="EMBL" id="KAL2723913.1"/>
    </source>
</evidence>
<keyword evidence="2" id="KW-1185">Reference proteome</keyword>
<evidence type="ECO:0000313" key="2">
    <source>
        <dbReference type="Proteomes" id="UP001607302"/>
    </source>
</evidence>
<accession>A0ABD2ATK4</accession>
<dbReference type="EMBL" id="JAUDFV010000139">
    <property type="protein sequence ID" value="KAL2723913.1"/>
    <property type="molecule type" value="Genomic_DNA"/>
</dbReference>
<sequence>MKDVLLSIVTFLVGLDLYIVRLLDFIVEKRSNSSFADFASLGNSLLLFRIVPNNAVRFANNYVASDAFVKKLSIVTCLQRRVNGSTSLKTTNSPSGIDDDRVSSFSKYGKPFIIYLLLVSDASQNLIPNLSSLLGIYCRSVLYRSSTSPAPRDTSRVRFSVRIDNIAGQVRETRFVVIGVIYKDCDNIRTNLENLSRIELTSETCEMKLDENKKIRFVVITVIHENYDKFRMILENVSRLELTNDNDFDGRTYELSRNKNSTNSKKNW</sequence>
<protein>
    <submittedName>
        <fullName evidence="1">Uncharacterized protein</fullName>
    </submittedName>
</protein>
<proteinExistence type="predicted"/>
<organism evidence="1 2">
    <name type="scientific">Vespula squamosa</name>
    <name type="common">Southern yellow jacket</name>
    <name type="synonym">Wasp</name>
    <dbReference type="NCBI Taxonomy" id="30214"/>
    <lineage>
        <taxon>Eukaryota</taxon>
        <taxon>Metazoa</taxon>
        <taxon>Ecdysozoa</taxon>
        <taxon>Arthropoda</taxon>
        <taxon>Hexapoda</taxon>
        <taxon>Insecta</taxon>
        <taxon>Pterygota</taxon>
        <taxon>Neoptera</taxon>
        <taxon>Endopterygota</taxon>
        <taxon>Hymenoptera</taxon>
        <taxon>Apocrita</taxon>
        <taxon>Aculeata</taxon>
        <taxon>Vespoidea</taxon>
        <taxon>Vespidae</taxon>
        <taxon>Vespinae</taxon>
        <taxon>Vespula</taxon>
    </lineage>
</organism>
<dbReference type="AlphaFoldDB" id="A0ABD2ATK4"/>
<reference evidence="1 2" key="1">
    <citation type="journal article" date="2024" name="Ann. Entomol. Soc. Am.">
        <title>Genomic analyses of the southern and eastern yellowjacket wasps (Hymenoptera: Vespidae) reveal evolutionary signatures of social life.</title>
        <authorList>
            <person name="Catto M.A."/>
            <person name="Caine P.B."/>
            <person name="Orr S.E."/>
            <person name="Hunt B.G."/>
            <person name="Goodisman M.A.D."/>
        </authorList>
    </citation>
    <scope>NUCLEOTIDE SEQUENCE [LARGE SCALE GENOMIC DNA]</scope>
    <source>
        <strain evidence="1">233</strain>
        <tissue evidence="1">Head and thorax</tissue>
    </source>
</reference>